<sequence>MSESAINSLVDLEKEFKAQYPTMAGNKEASDKYVADFSAKAQNVISSMSSEDQTVYNNYIKKLQSE</sequence>
<accession>G0NMC7</accession>
<evidence type="ECO:0000313" key="2">
    <source>
        <dbReference type="Proteomes" id="UP000008068"/>
    </source>
</evidence>
<dbReference type="EMBL" id="GL379909">
    <property type="protein sequence ID" value="EGT33994.1"/>
    <property type="molecule type" value="Genomic_DNA"/>
</dbReference>
<dbReference type="PANTHER" id="PTHR33272">
    <property type="entry name" value="PROTEIN CBG22877-RELATED"/>
    <property type="match status" value="1"/>
</dbReference>
<dbReference type="Proteomes" id="UP000008068">
    <property type="component" value="Unassembled WGS sequence"/>
</dbReference>
<evidence type="ECO:0000313" key="1">
    <source>
        <dbReference type="EMBL" id="EGT33994.1"/>
    </source>
</evidence>
<dbReference type="OrthoDB" id="5783606at2759"/>
<gene>
    <name evidence="1" type="ORF">CAEBREN_01047</name>
</gene>
<dbReference type="HOGENOM" id="CLU_179530_1_0_1"/>
<protein>
    <recommendedName>
        <fullName evidence="3">SXP/RAL-2 family protein Ani s 5-like cation-binding domain-containing protein</fullName>
    </recommendedName>
</protein>
<dbReference type="InterPro" id="IPR027913">
    <property type="entry name" value="DUF4473"/>
</dbReference>
<evidence type="ECO:0008006" key="3">
    <source>
        <dbReference type="Google" id="ProtNLM"/>
    </source>
</evidence>
<organism evidence="2">
    <name type="scientific">Caenorhabditis brenneri</name>
    <name type="common">Nematode worm</name>
    <dbReference type="NCBI Taxonomy" id="135651"/>
    <lineage>
        <taxon>Eukaryota</taxon>
        <taxon>Metazoa</taxon>
        <taxon>Ecdysozoa</taxon>
        <taxon>Nematoda</taxon>
        <taxon>Chromadorea</taxon>
        <taxon>Rhabditida</taxon>
        <taxon>Rhabditina</taxon>
        <taxon>Rhabditomorpha</taxon>
        <taxon>Rhabditoidea</taxon>
        <taxon>Rhabditidae</taxon>
        <taxon>Peloderinae</taxon>
        <taxon>Caenorhabditis</taxon>
    </lineage>
</organism>
<name>G0NMC7_CAEBE</name>
<proteinExistence type="predicted"/>
<dbReference type="InParanoid" id="G0NMC7"/>
<dbReference type="AlphaFoldDB" id="G0NMC7"/>
<reference evidence="2" key="1">
    <citation type="submission" date="2011-07" db="EMBL/GenBank/DDBJ databases">
        <authorList>
            <consortium name="Caenorhabditis brenneri Sequencing and Analysis Consortium"/>
            <person name="Wilson R.K."/>
        </authorList>
    </citation>
    <scope>NUCLEOTIDE SEQUENCE [LARGE SCALE GENOMIC DNA]</scope>
    <source>
        <strain evidence="2">PB2801</strain>
    </source>
</reference>
<dbReference type="Pfam" id="PF14747">
    <property type="entry name" value="DUF4473"/>
    <property type="match status" value="1"/>
</dbReference>
<keyword evidence="2" id="KW-1185">Reference proteome</keyword>